<dbReference type="Gene3D" id="3.40.50.1100">
    <property type="match status" value="2"/>
</dbReference>
<evidence type="ECO:0000313" key="4">
    <source>
        <dbReference type="EMBL" id="GAF25190.1"/>
    </source>
</evidence>
<keyword evidence="2" id="KW-0663">Pyridoxal phosphate</keyword>
<proteinExistence type="predicted"/>
<dbReference type="Proteomes" id="UP000063718">
    <property type="component" value="Unassembled WGS sequence"/>
</dbReference>
<protein>
    <submittedName>
        <fullName evidence="4">Cysteine synthase</fullName>
    </submittedName>
</protein>
<feature type="domain" description="Tryptophan synthase beta chain-like PALP" evidence="3">
    <location>
        <begin position="92"/>
        <end position="368"/>
    </location>
</feature>
<dbReference type="GO" id="GO:1901605">
    <property type="term" value="P:alpha-amino acid metabolic process"/>
    <property type="evidence" value="ECO:0007669"/>
    <property type="project" value="UniProtKB-ARBA"/>
</dbReference>
<dbReference type="InterPro" id="IPR001926">
    <property type="entry name" value="TrpB-like_PALP"/>
</dbReference>
<dbReference type="EMBL" id="DF238840">
    <property type="protein sequence ID" value="GAF25190.1"/>
    <property type="molecule type" value="Genomic_DNA"/>
</dbReference>
<dbReference type="InterPro" id="IPR036052">
    <property type="entry name" value="TrpB-like_PALP_sf"/>
</dbReference>
<dbReference type="PANTHER" id="PTHR10314">
    <property type="entry name" value="CYSTATHIONINE BETA-SYNTHASE"/>
    <property type="match status" value="1"/>
</dbReference>
<dbReference type="InterPro" id="IPR050214">
    <property type="entry name" value="Cys_Synth/Cystath_Beta-Synth"/>
</dbReference>
<organism evidence="4">
    <name type="scientific">Moorella thermoacetica Y72</name>
    <dbReference type="NCBI Taxonomy" id="1325331"/>
    <lineage>
        <taxon>Bacteria</taxon>
        <taxon>Bacillati</taxon>
        <taxon>Bacillota</taxon>
        <taxon>Clostridia</taxon>
        <taxon>Neomoorellales</taxon>
        <taxon>Neomoorellaceae</taxon>
        <taxon>Neomoorella</taxon>
    </lineage>
</organism>
<evidence type="ECO:0000256" key="2">
    <source>
        <dbReference type="ARBA" id="ARBA00022898"/>
    </source>
</evidence>
<evidence type="ECO:0000256" key="1">
    <source>
        <dbReference type="ARBA" id="ARBA00001933"/>
    </source>
</evidence>
<name>A0A0S6UCR8_NEOTH</name>
<comment type="cofactor">
    <cofactor evidence="1">
        <name>pyridoxal 5'-phosphate</name>
        <dbReference type="ChEBI" id="CHEBI:597326"/>
    </cofactor>
</comment>
<gene>
    <name evidence="4" type="ORF">MTY_0520</name>
</gene>
<accession>A0A0S6UCR8</accession>
<sequence>MHSVTLHLTGGIYMAGKIPFGPTFAEMADPSLIDPALRQRALKALKEDELDPVNLFNITWKDANNQVRKMVLPPEVTGVDANIVVLLGRGFPSGSHKVGPAYATLIEGCVDGVIKPGEHTILGPSTGNFGIGVAYISRLLGFRAIVIMPDNMSKERYERIRKYGGELDLTPGTESDVILTLQRTYELKKDPKNFALAQFELLPNYRFHRHVTGNAAIEAVQGIGNGRIAAFTSAPGSAGTLGAGDQIKKVFPECKVAALEPYECSTLYNGGRGQHRIEGIGDKMCTLIHNVLNTDFIVLIHDEDTVRGLKVFQDGTETLIKMGVKEADALALRDNFGPSGICNILGAIKIAKYLRLGPGDNVVTVATDGFDRYPSVLENLAERTLEIEDFVLERWFNDIFLKASTHYIVDTRKPEAKERLFQQKEKDWLPFGYTREYLDSMKSQSFWDDEYAKIEYYDAKIKEMR</sequence>
<reference evidence="4" key="1">
    <citation type="journal article" date="2014" name="Gene">
        <title>Genome-guided analysis of transformation efficiency and carbon dioxide assimilation by Moorella thermoacetica Y72.</title>
        <authorList>
            <person name="Tsukahara K."/>
            <person name="Kita A."/>
            <person name="Nakashimada Y."/>
            <person name="Hoshino T."/>
            <person name="Murakami K."/>
        </authorList>
    </citation>
    <scope>NUCLEOTIDE SEQUENCE [LARGE SCALE GENOMIC DNA]</scope>
    <source>
        <strain evidence="4">Y72</strain>
    </source>
</reference>
<dbReference type="Pfam" id="PF00291">
    <property type="entry name" value="PALP"/>
    <property type="match status" value="1"/>
</dbReference>
<dbReference type="SUPFAM" id="SSF53686">
    <property type="entry name" value="Tryptophan synthase beta subunit-like PLP-dependent enzymes"/>
    <property type="match status" value="1"/>
</dbReference>
<dbReference type="AlphaFoldDB" id="A0A0S6UCR8"/>
<evidence type="ECO:0000259" key="3">
    <source>
        <dbReference type="Pfam" id="PF00291"/>
    </source>
</evidence>